<keyword evidence="1" id="KW-0812">Transmembrane</keyword>
<feature type="transmembrane region" description="Helical" evidence="1">
    <location>
        <begin position="303"/>
        <end position="324"/>
    </location>
</feature>
<feature type="transmembrane region" description="Helical" evidence="1">
    <location>
        <begin position="232"/>
        <end position="249"/>
    </location>
</feature>
<feature type="transmembrane region" description="Helical" evidence="1">
    <location>
        <begin position="383"/>
        <end position="401"/>
    </location>
</feature>
<evidence type="ECO:0000313" key="2">
    <source>
        <dbReference type="EMBL" id="OIR07356.1"/>
    </source>
</evidence>
<keyword evidence="1" id="KW-1133">Transmembrane helix</keyword>
<feature type="transmembrane region" description="Helical" evidence="1">
    <location>
        <begin position="201"/>
        <end position="220"/>
    </location>
</feature>
<dbReference type="AlphaFoldDB" id="A0A1J5T0I0"/>
<comment type="caution">
    <text evidence="2">The sequence shown here is derived from an EMBL/GenBank/DDBJ whole genome shotgun (WGS) entry which is preliminary data.</text>
</comment>
<keyword evidence="1" id="KW-0472">Membrane</keyword>
<feature type="transmembrane region" description="Helical" evidence="1">
    <location>
        <begin position="357"/>
        <end position="377"/>
    </location>
</feature>
<accession>A0A1J5T0I0</accession>
<feature type="transmembrane region" description="Helical" evidence="1">
    <location>
        <begin position="118"/>
        <end position="139"/>
    </location>
</feature>
<evidence type="ECO:0008006" key="3">
    <source>
        <dbReference type="Google" id="ProtNLM"/>
    </source>
</evidence>
<organism evidence="2">
    <name type="scientific">mine drainage metagenome</name>
    <dbReference type="NCBI Taxonomy" id="410659"/>
    <lineage>
        <taxon>unclassified sequences</taxon>
        <taxon>metagenomes</taxon>
        <taxon>ecological metagenomes</taxon>
    </lineage>
</organism>
<proteinExistence type="predicted"/>
<gene>
    <name evidence="2" type="ORF">GALL_106120</name>
</gene>
<sequence>MRIGNGLPRAAPSAVHDAAAEPSPVRPASGFCLPSLPARWRRDMILVAAVFLASRCLVLLAFYLRGRAFPFMDAEGYIRQAAWLATHGSLLVPAVDGGRFFYGMPLIVSLFGRLTGEFAWTGVSVNAIAGMGACLLFYRNFARLDWALWFACLLPGWVTTSATFHSEAGQWLFCMVGLTALHVGRGTLLRRLLFALSGYAYLCRPTTVFILAPLLLFPFFEEGADWRTCLLDAAWAALFPVLITAWTLVETRCLFPQKAWQNDEFAYWTQLYGGSFPSTVFAWPGQSFLAGFTNSVVRLPIKVLNFGHFVAWAMALGLSARAWLQSRSDRIAALLTVELALNGLFILTIGGPFGHTLFYRFIATQANAFLLLALFRYLRLPSIYWWCASLASVSIALMASAKA</sequence>
<reference evidence="2" key="1">
    <citation type="submission" date="2016-10" db="EMBL/GenBank/DDBJ databases">
        <title>Sequence of Gallionella enrichment culture.</title>
        <authorList>
            <person name="Poehlein A."/>
            <person name="Muehling M."/>
            <person name="Daniel R."/>
        </authorList>
    </citation>
    <scope>NUCLEOTIDE SEQUENCE</scope>
</reference>
<feature type="transmembrane region" description="Helical" evidence="1">
    <location>
        <begin position="170"/>
        <end position="189"/>
    </location>
</feature>
<feature type="transmembrane region" description="Helical" evidence="1">
    <location>
        <begin position="44"/>
        <end position="64"/>
    </location>
</feature>
<evidence type="ECO:0000256" key="1">
    <source>
        <dbReference type="SAM" id="Phobius"/>
    </source>
</evidence>
<feature type="transmembrane region" description="Helical" evidence="1">
    <location>
        <begin position="330"/>
        <end position="350"/>
    </location>
</feature>
<feature type="transmembrane region" description="Helical" evidence="1">
    <location>
        <begin position="146"/>
        <end position="164"/>
    </location>
</feature>
<dbReference type="EMBL" id="MLJW01000038">
    <property type="protein sequence ID" value="OIR07356.1"/>
    <property type="molecule type" value="Genomic_DNA"/>
</dbReference>
<name>A0A1J5T0I0_9ZZZZ</name>
<protein>
    <recommendedName>
        <fullName evidence="3">Glycosyltransferase RgtA/B/C/D-like domain-containing protein</fullName>
    </recommendedName>
</protein>